<evidence type="ECO:0000313" key="3">
    <source>
        <dbReference type="Proteomes" id="UP000447434"/>
    </source>
</evidence>
<protein>
    <submittedName>
        <fullName evidence="2">Uncharacterized protein</fullName>
    </submittedName>
</protein>
<proteinExistence type="predicted"/>
<sequence length="150" mass="17909">MASDSNFIHWIENYTQSNQLYEKNSNACQFHIVDEKLEFKNNDMKGMYPCTKYAAWVGFTFLSYILGGRFIKLHFETVITQFCLGNSFDSATDCATAYIDQGYLFFIFIFLFYITFSNFSFFYFTFFILFFSSLFTNVSFFWFFIMIVRC</sequence>
<organism evidence="2 3">
    <name type="scientific">Lupinus albus</name>
    <name type="common">White lupine</name>
    <name type="synonym">Lupinus termis</name>
    <dbReference type="NCBI Taxonomy" id="3870"/>
    <lineage>
        <taxon>Eukaryota</taxon>
        <taxon>Viridiplantae</taxon>
        <taxon>Streptophyta</taxon>
        <taxon>Embryophyta</taxon>
        <taxon>Tracheophyta</taxon>
        <taxon>Spermatophyta</taxon>
        <taxon>Magnoliopsida</taxon>
        <taxon>eudicotyledons</taxon>
        <taxon>Gunneridae</taxon>
        <taxon>Pentapetalae</taxon>
        <taxon>rosids</taxon>
        <taxon>fabids</taxon>
        <taxon>Fabales</taxon>
        <taxon>Fabaceae</taxon>
        <taxon>Papilionoideae</taxon>
        <taxon>50 kb inversion clade</taxon>
        <taxon>genistoids sensu lato</taxon>
        <taxon>core genistoids</taxon>
        <taxon>Genisteae</taxon>
        <taxon>Lupinus</taxon>
    </lineage>
</organism>
<keyword evidence="1" id="KW-1133">Transmembrane helix</keyword>
<name>A0A6A4PA30_LUPAL</name>
<keyword evidence="1" id="KW-0472">Membrane</keyword>
<keyword evidence="1" id="KW-0812">Transmembrane</keyword>
<dbReference type="EMBL" id="WOCE01000017">
    <property type="protein sequence ID" value="KAE9595797.1"/>
    <property type="molecule type" value="Genomic_DNA"/>
</dbReference>
<gene>
    <name evidence="2" type="ORF">Lalb_Chr17g0342541</name>
</gene>
<feature type="transmembrane region" description="Helical" evidence="1">
    <location>
        <begin position="97"/>
        <end position="116"/>
    </location>
</feature>
<evidence type="ECO:0000256" key="1">
    <source>
        <dbReference type="SAM" id="Phobius"/>
    </source>
</evidence>
<feature type="transmembrane region" description="Helical" evidence="1">
    <location>
        <begin position="53"/>
        <end position="71"/>
    </location>
</feature>
<dbReference type="Proteomes" id="UP000447434">
    <property type="component" value="Chromosome 17"/>
</dbReference>
<accession>A0A6A4PA30</accession>
<keyword evidence="3" id="KW-1185">Reference proteome</keyword>
<comment type="caution">
    <text evidence="2">The sequence shown here is derived from an EMBL/GenBank/DDBJ whole genome shotgun (WGS) entry which is preliminary data.</text>
</comment>
<dbReference type="AlphaFoldDB" id="A0A6A4PA30"/>
<reference evidence="3" key="1">
    <citation type="journal article" date="2020" name="Nat. Commun.">
        <title>Genome sequence of the cluster root forming white lupin.</title>
        <authorList>
            <person name="Hufnagel B."/>
            <person name="Marques A."/>
            <person name="Soriano A."/>
            <person name="Marques L."/>
            <person name="Divol F."/>
            <person name="Doumas P."/>
            <person name="Sallet E."/>
            <person name="Mancinotti D."/>
            <person name="Carrere S."/>
            <person name="Marande W."/>
            <person name="Arribat S."/>
            <person name="Keller J."/>
            <person name="Huneau C."/>
            <person name="Blein T."/>
            <person name="Aime D."/>
            <person name="Laguerre M."/>
            <person name="Taylor J."/>
            <person name="Schubert V."/>
            <person name="Nelson M."/>
            <person name="Geu-Flores F."/>
            <person name="Crespi M."/>
            <person name="Gallardo-Guerrero K."/>
            <person name="Delaux P.-M."/>
            <person name="Salse J."/>
            <person name="Berges H."/>
            <person name="Guyot R."/>
            <person name="Gouzy J."/>
            <person name="Peret B."/>
        </authorList>
    </citation>
    <scope>NUCLEOTIDE SEQUENCE [LARGE SCALE GENOMIC DNA]</scope>
    <source>
        <strain evidence="3">cv. Amiga</strain>
    </source>
</reference>
<evidence type="ECO:0000313" key="2">
    <source>
        <dbReference type="EMBL" id="KAE9595797.1"/>
    </source>
</evidence>
<feature type="transmembrane region" description="Helical" evidence="1">
    <location>
        <begin position="122"/>
        <end position="148"/>
    </location>
</feature>